<comment type="caution">
    <text evidence="1">The sequence shown here is derived from an EMBL/GenBank/DDBJ whole genome shotgun (WGS) entry which is preliminary data.</text>
</comment>
<accession>A0ABP0PJW0</accession>
<keyword evidence="2" id="KW-1185">Reference proteome</keyword>
<proteinExistence type="predicted"/>
<name>A0ABP0PJW0_9DINO</name>
<protein>
    <submittedName>
        <fullName evidence="1">Uncharacterized protein</fullName>
    </submittedName>
</protein>
<evidence type="ECO:0000313" key="2">
    <source>
        <dbReference type="Proteomes" id="UP001642484"/>
    </source>
</evidence>
<dbReference type="EMBL" id="CAXAMN010023066">
    <property type="protein sequence ID" value="CAK9075005.1"/>
    <property type="molecule type" value="Genomic_DNA"/>
</dbReference>
<dbReference type="Proteomes" id="UP001642484">
    <property type="component" value="Unassembled WGS sequence"/>
</dbReference>
<gene>
    <name evidence="1" type="ORF">CCMP2556_LOCUS36930</name>
</gene>
<reference evidence="1 2" key="1">
    <citation type="submission" date="2024-02" db="EMBL/GenBank/DDBJ databases">
        <authorList>
            <person name="Chen Y."/>
            <person name="Shah S."/>
            <person name="Dougan E. K."/>
            <person name="Thang M."/>
            <person name="Chan C."/>
        </authorList>
    </citation>
    <scope>NUCLEOTIDE SEQUENCE [LARGE SCALE GENOMIC DNA]</scope>
</reference>
<evidence type="ECO:0000313" key="1">
    <source>
        <dbReference type="EMBL" id="CAK9075005.1"/>
    </source>
</evidence>
<sequence>MNPKLLLPILGLLDQIPLPGPEGRNDFVELCAGEGHLSRALWSCGYHGKAFDVRFSKNHNLLRTVGFLTVLAAVRNIRPGGCIVAAPPCGTWVFLSSPSTGRTWMDPEGFKTKTCVLNNILVMRVLYMIWGTLPSLHSLKRPINIKQLREALARTSVSLVKKSIDKSGKRRIAGDKKKLADSAVYPRDFGMAVAALFRKEGCRQAAELDFQYKASAEDMGALEDFRFGKNAWWRKL</sequence>
<organism evidence="1 2">
    <name type="scientific">Durusdinium trenchii</name>
    <dbReference type="NCBI Taxonomy" id="1381693"/>
    <lineage>
        <taxon>Eukaryota</taxon>
        <taxon>Sar</taxon>
        <taxon>Alveolata</taxon>
        <taxon>Dinophyceae</taxon>
        <taxon>Suessiales</taxon>
        <taxon>Symbiodiniaceae</taxon>
        <taxon>Durusdinium</taxon>
    </lineage>
</organism>